<evidence type="ECO:0000256" key="2">
    <source>
        <dbReference type="ARBA" id="ARBA00023242"/>
    </source>
</evidence>
<evidence type="ECO:0000313" key="7">
    <source>
        <dbReference type="Proteomes" id="UP000736335"/>
    </source>
</evidence>
<dbReference type="InterPro" id="IPR036910">
    <property type="entry name" value="HMG_box_dom_sf"/>
</dbReference>
<dbReference type="Proteomes" id="UP000736335">
    <property type="component" value="Unassembled WGS sequence"/>
</dbReference>
<evidence type="ECO:0000256" key="1">
    <source>
        <dbReference type="ARBA" id="ARBA00023125"/>
    </source>
</evidence>
<reference evidence="6" key="1">
    <citation type="journal article" date="2020" name="Nat. Commun.">
        <title>Large-scale genome sequencing of mycorrhizal fungi provides insights into the early evolution of symbiotic traits.</title>
        <authorList>
            <person name="Miyauchi S."/>
            <person name="Kiss E."/>
            <person name="Kuo A."/>
            <person name="Drula E."/>
            <person name="Kohler A."/>
            <person name="Sanchez-Garcia M."/>
            <person name="Morin E."/>
            <person name="Andreopoulos B."/>
            <person name="Barry K.W."/>
            <person name="Bonito G."/>
            <person name="Buee M."/>
            <person name="Carver A."/>
            <person name="Chen C."/>
            <person name="Cichocki N."/>
            <person name="Clum A."/>
            <person name="Culley D."/>
            <person name="Crous P.W."/>
            <person name="Fauchery L."/>
            <person name="Girlanda M."/>
            <person name="Hayes R.D."/>
            <person name="Keri Z."/>
            <person name="LaButti K."/>
            <person name="Lipzen A."/>
            <person name="Lombard V."/>
            <person name="Magnuson J."/>
            <person name="Maillard F."/>
            <person name="Murat C."/>
            <person name="Nolan M."/>
            <person name="Ohm R.A."/>
            <person name="Pangilinan J."/>
            <person name="Pereira M.F."/>
            <person name="Perotto S."/>
            <person name="Peter M."/>
            <person name="Pfister S."/>
            <person name="Riley R."/>
            <person name="Sitrit Y."/>
            <person name="Stielow J.B."/>
            <person name="Szollosi G."/>
            <person name="Zifcakova L."/>
            <person name="Stursova M."/>
            <person name="Spatafora J.W."/>
            <person name="Tedersoo L."/>
            <person name="Vaario L.M."/>
            <person name="Yamada A."/>
            <person name="Yan M."/>
            <person name="Wang P."/>
            <person name="Xu J."/>
            <person name="Bruns T."/>
            <person name="Baldrian P."/>
            <person name="Vilgalys R."/>
            <person name="Dunand C."/>
            <person name="Henrissat B."/>
            <person name="Grigoriev I.V."/>
            <person name="Hibbett D."/>
            <person name="Nagy L.G."/>
            <person name="Martin F.M."/>
        </authorList>
    </citation>
    <scope>NUCLEOTIDE SEQUENCE</scope>
    <source>
        <strain evidence="6">UH-Tt-Lm1</strain>
    </source>
</reference>
<dbReference type="PANTHER" id="PTHR45789">
    <property type="entry name" value="FI18025P1"/>
    <property type="match status" value="1"/>
</dbReference>
<protein>
    <recommendedName>
        <fullName evidence="5">HMG box domain-containing protein</fullName>
    </recommendedName>
</protein>
<organism evidence="6 7">
    <name type="scientific">Thelephora terrestris</name>
    <dbReference type="NCBI Taxonomy" id="56493"/>
    <lineage>
        <taxon>Eukaryota</taxon>
        <taxon>Fungi</taxon>
        <taxon>Dikarya</taxon>
        <taxon>Basidiomycota</taxon>
        <taxon>Agaricomycotina</taxon>
        <taxon>Agaricomycetes</taxon>
        <taxon>Thelephorales</taxon>
        <taxon>Thelephoraceae</taxon>
        <taxon>Thelephora</taxon>
    </lineage>
</organism>
<dbReference type="Gene3D" id="1.10.30.10">
    <property type="entry name" value="High mobility group box domain"/>
    <property type="match status" value="1"/>
</dbReference>
<dbReference type="EMBL" id="WIUZ02000005">
    <property type="protein sequence ID" value="KAF9787015.1"/>
    <property type="molecule type" value="Genomic_DNA"/>
</dbReference>
<evidence type="ECO:0000313" key="6">
    <source>
        <dbReference type="EMBL" id="KAF9787015.1"/>
    </source>
</evidence>
<accession>A0A9P6HJ25</accession>
<proteinExistence type="predicted"/>
<name>A0A9P6HJ25_9AGAM</name>
<evidence type="ECO:0000256" key="3">
    <source>
        <dbReference type="PROSITE-ProRule" id="PRU00267"/>
    </source>
</evidence>
<feature type="compositionally biased region" description="Polar residues" evidence="4">
    <location>
        <begin position="260"/>
        <end position="269"/>
    </location>
</feature>
<keyword evidence="2 3" id="KW-0539">Nucleus</keyword>
<dbReference type="OrthoDB" id="6247875at2759"/>
<feature type="domain" description="HMG box" evidence="5">
    <location>
        <begin position="89"/>
        <end position="157"/>
    </location>
</feature>
<comment type="caution">
    <text evidence="6">The sequence shown here is derived from an EMBL/GenBank/DDBJ whole genome shotgun (WGS) entry which is preliminary data.</text>
</comment>
<evidence type="ECO:0000259" key="5">
    <source>
        <dbReference type="PROSITE" id="PS50118"/>
    </source>
</evidence>
<dbReference type="GO" id="GO:0000978">
    <property type="term" value="F:RNA polymerase II cis-regulatory region sequence-specific DNA binding"/>
    <property type="evidence" value="ECO:0007669"/>
    <property type="project" value="TreeGrafter"/>
</dbReference>
<feature type="compositionally biased region" description="Low complexity" evidence="4">
    <location>
        <begin position="223"/>
        <end position="233"/>
    </location>
</feature>
<dbReference type="Pfam" id="PF00505">
    <property type="entry name" value="HMG_box"/>
    <property type="match status" value="1"/>
</dbReference>
<reference evidence="6" key="2">
    <citation type="submission" date="2020-11" db="EMBL/GenBank/DDBJ databases">
        <authorList>
            <consortium name="DOE Joint Genome Institute"/>
            <person name="Kuo A."/>
            <person name="Miyauchi S."/>
            <person name="Kiss E."/>
            <person name="Drula E."/>
            <person name="Kohler A."/>
            <person name="Sanchez-Garcia M."/>
            <person name="Andreopoulos B."/>
            <person name="Barry K.W."/>
            <person name="Bonito G."/>
            <person name="Buee M."/>
            <person name="Carver A."/>
            <person name="Chen C."/>
            <person name="Cichocki N."/>
            <person name="Clum A."/>
            <person name="Culley D."/>
            <person name="Crous P.W."/>
            <person name="Fauchery L."/>
            <person name="Girlanda M."/>
            <person name="Hayes R."/>
            <person name="Keri Z."/>
            <person name="Labutti K."/>
            <person name="Lipzen A."/>
            <person name="Lombard V."/>
            <person name="Magnuson J."/>
            <person name="Maillard F."/>
            <person name="Morin E."/>
            <person name="Murat C."/>
            <person name="Nolan M."/>
            <person name="Ohm R."/>
            <person name="Pangilinan J."/>
            <person name="Pereira M."/>
            <person name="Perotto S."/>
            <person name="Peter M."/>
            <person name="Riley R."/>
            <person name="Sitrit Y."/>
            <person name="Stielow B."/>
            <person name="Szollosi G."/>
            <person name="Zifcakova L."/>
            <person name="Stursova M."/>
            <person name="Spatafora J.W."/>
            <person name="Tedersoo L."/>
            <person name="Vaario L.-M."/>
            <person name="Yamada A."/>
            <person name="Yan M."/>
            <person name="Wang P."/>
            <person name="Xu J."/>
            <person name="Bruns T."/>
            <person name="Baldrian P."/>
            <person name="Vilgalys R."/>
            <person name="Henrissat B."/>
            <person name="Grigoriev I.V."/>
            <person name="Hibbett D."/>
            <person name="Nagy L.G."/>
            <person name="Martin F.M."/>
        </authorList>
    </citation>
    <scope>NUCLEOTIDE SEQUENCE</scope>
    <source>
        <strain evidence="6">UH-Tt-Lm1</strain>
    </source>
</reference>
<sequence length="417" mass="46675">MRTVRRSRRISTHTLPDALDQCVPGGFDYLDIGYPEPPIVQPAATSVSHSLPLSPRTIESLSAFADQRELPPPDLHSQVRRRKGKNGNAPRPPNAFMLFRSDFWRFNKESINERDHRWISRIAAVCWNTLPEPRRVPYQDRARKLKDEHAQLYPQHKYNLSAKDKARKKVKEEINDDELCDVLAAQVVQDVRASKSPRIPGSSEGGLLNQVMEQKVSLKRSRSASAVAGASRGDSQPSTPPVKKRKRNLHRPPTNVAPVSGTQSQTGPFHSSIPPFVPTNDIPVLTLPPTVKRESPQDLIPELAVHIIPVKNESTLSVPLVTRQSKEKAPEFEALEGPTMVSPQFSPIGYEPPVQYLPESVDTVIDKGLQFFMEYGMARLMEGFDYSDFGNLGDASASAGVFEECDEFAQWCENFSY</sequence>
<feature type="region of interest" description="Disordered" evidence="4">
    <location>
        <begin position="214"/>
        <end position="269"/>
    </location>
</feature>
<gene>
    <name evidence="6" type="ORF">BJ322DRAFT_1185783</name>
</gene>
<feature type="region of interest" description="Disordered" evidence="4">
    <location>
        <begin position="65"/>
        <end position="92"/>
    </location>
</feature>
<dbReference type="PANTHER" id="PTHR45789:SF2">
    <property type="entry name" value="FI18025P1"/>
    <property type="match status" value="1"/>
</dbReference>
<dbReference type="InterPro" id="IPR009071">
    <property type="entry name" value="HMG_box_dom"/>
</dbReference>
<dbReference type="GO" id="GO:0000981">
    <property type="term" value="F:DNA-binding transcription factor activity, RNA polymerase II-specific"/>
    <property type="evidence" value="ECO:0007669"/>
    <property type="project" value="TreeGrafter"/>
</dbReference>
<dbReference type="InterPro" id="IPR051356">
    <property type="entry name" value="SOX/SOX-like_TF"/>
</dbReference>
<dbReference type="CDD" id="cd01389">
    <property type="entry name" value="HMG-box_ROX1-like"/>
    <property type="match status" value="1"/>
</dbReference>
<dbReference type="PROSITE" id="PS50118">
    <property type="entry name" value="HMG_BOX_2"/>
    <property type="match status" value="1"/>
</dbReference>
<keyword evidence="7" id="KW-1185">Reference proteome</keyword>
<dbReference type="GO" id="GO:0005634">
    <property type="term" value="C:nucleus"/>
    <property type="evidence" value="ECO:0007669"/>
    <property type="project" value="UniProtKB-UniRule"/>
</dbReference>
<dbReference type="SUPFAM" id="SSF47095">
    <property type="entry name" value="HMG-box"/>
    <property type="match status" value="1"/>
</dbReference>
<dbReference type="AlphaFoldDB" id="A0A9P6HJ25"/>
<keyword evidence="1 3" id="KW-0238">DNA-binding</keyword>
<dbReference type="SMART" id="SM00398">
    <property type="entry name" value="HMG"/>
    <property type="match status" value="1"/>
</dbReference>
<feature type="DNA-binding region" description="HMG box" evidence="3">
    <location>
        <begin position="89"/>
        <end position="157"/>
    </location>
</feature>
<evidence type="ECO:0000256" key="4">
    <source>
        <dbReference type="SAM" id="MobiDB-lite"/>
    </source>
</evidence>